<reference evidence="2" key="1">
    <citation type="submission" date="2020-12" db="EMBL/GenBank/DDBJ databases">
        <title>Genome public.</title>
        <authorList>
            <person name="Sun Q."/>
        </authorList>
    </citation>
    <scope>NUCLEOTIDE SEQUENCE</scope>
    <source>
        <strain evidence="2">CCM 8863</strain>
    </source>
</reference>
<sequence length="163" mass="16902">MGTRLRTPAVVGVLGVLLLTGCSQGQAPVVSSNWQVTNVYTDDEHPSVLPDTLAGRAHLAFGDSTVVGDTGCAPFTGSVDFLDGEGEQVAATDPAAATFEFRDLRVREDVGCEGAELYFHEGLLGVLGAGALTVSRPQDGELLLTDAGDPAVDKRGIRLTTSS</sequence>
<keyword evidence="1" id="KW-0732">Signal</keyword>
<dbReference type="AlphaFoldDB" id="A0A934MBW5"/>
<dbReference type="PROSITE" id="PS51257">
    <property type="entry name" value="PROKAR_LIPOPROTEIN"/>
    <property type="match status" value="1"/>
</dbReference>
<feature type="chain" id="PRO_5036760900" description="META domain-containing protein" evidence="1">
    <location>
        <begin position="28"/>
        <end position="163"/>
    </location>
</feature>
<organism evidence="2 3">
    <name type="scientific">Corynebacterium meridianum</name>
    <dbReference type="NCBI Taxonomy" id="2765363"/>
    <lineage>
        <taxon>Bacteria</taxon>
        <taxon>Bacillati</taxon>
        <taxon>Actinomycetota</taxon>
        <taxon>Actinomycetes</taxon>
        <taxon>Mycobacteriales</taxon>
        <taxon>Corynebacteriaceae</taxon>
        <taxon>Corynebacterium</taxon>
    </lineage>
</organism>
<dbReference type="RefSeq" id="WP_198739367.1">
    <property type="nucleotide sequence ID" value="NZ_JAEIOS010000015.1"/>
</dbReference>
<name>A0A934MBW5_9CORY</name>
<protein>
    <recommendedName>
        <fullName evidence="4">META domain-containing protein</fullName>
    </recommendedName>
</protein>
<accession>A0A934MBW5</accession>
<evidence type="ECO:0000313" key="2">
    <source>
        <dbReference type="EMBL" id="MBI8990368.1"/>
    </source>
</evidence>
<evidence type="ECO:0000313" key="3">
    <source>
        <dbReference type="Proteomes" id="UP000645966"/>
    </source>
</evidence>
<proteinExistence type="predicted"/>
<feature type="signal peptide" evidence="1">
    <location>
        <begin position="1"/>
        <end position="27"/>
    </location>
</feature>
<keyword evidence="3" id="KW-1185">Reference proteome</keyword>
<evidence type="ECO:0000256" key="1">
    <source>
        <dbReference type="SAM" id="SignalP"/>
    </source>
</evidence>
<gene>
    <name evidence="2" type="ORF">JDV75_11445</name>
</gene>
<dbReference type="Proteomes" id="UP000645966">
    <property type="component" value="Unassembled WGS sequence"/>
</dbReference>
<evidence type="ECO:0008006" key="4">
    <source>
        <dbReference type="Google" id="ProtNLM"/>
    </source>
</evidence>
<comment type="caution">
    <text evidence="2">The sequence shown here is derived from an EMBL/GenBank/DDBJ whole genome shotgun (WGS) entry which is preliminary data.</text>
</comment>
<dbReference type="EMBL" id="JAEIOS010000015">
    <property type="protein sequence ID" value="MBI8990368.1"/>
    <property type="molecule type" value="Genomic_DNA"/>
</dbReference>